<sequence>MRAMTELIRNLDEFLLMYVYENLHTPIVDRFMIFITNLGNSGIVWIVIAFLLLLFKKTRPIGIVLTLSLSLQFLLGERLLKPFFERPRPFLFYTDFEPFIRGPKSFSFPSGHTMSSFTATTVIFYYNKLAGIMSLLLAALIGFSRVYLFVHYPSDILGGMLLGFFTAMAVIAVFQRIHADSY</sequence>
<dbReference type="InterPro" id="IPR000326">
    <property type="entry name" value="PAP2/HPO"/>
</dbReference>
<evidence type="ECO:0000256" key="5">
    <source>
        <dbReference type="ARBA" id="ARBA00022989"/>
    </source>
</evidence>
<evidence type="ECO:0000259" key="8">
    <source>
        <dbReference type="SMART" id="SM00014"/>
    </source>
</evidence>
<keyword evidence="2" id="KW-1003">Cell membrane</keyword>
<dbReference type="PANTHER" id="PTHR14969">
    <property type="entry name" value="SPHINGOSINE-1-PHOSPHATE PHOSPHOHYDROLASE"/>
    <property type="match status" value="1"/>
</dbReference>
<dbReference type="CDD" id="cd03392">
    <property type="entry name" value="PAP2_like_2"/>
    <property type="match status" value="1"/>
</dbReference>
<dbReference type="KEGG" id="acel:acsn021_02020"/>
<dbReference type="SMART" id="SM00014">
    <property type="entry name" value="acidPPc"/>
    <property type="match status" value="1"/>
</dbReference>
<dbReference type="Pfam" id="PF01569">
    <property type="entry name" value="PAP2"/>
    <property type="match status" value="1"/>
</dbReference>
<organism evidence="9 10">
    <name type="scientific">Anaerocolumna cellulosilytica</name>
    <dbReference type="NCBI Taxonomy" id="433286"/>
    <lineage>
        <taxon>Bacteria</taxon>
        <taxon>Bacillati</taxon>
        <taxon>Bacillota</taxon>
        <taxon>Clostridia</taxon>
        <taxon>Lachnospirales</taxon>
        <taxon>Lachnospiraceae</taxon>
        <taxon>Anaerocolumna</taxon>
    </lineage>
</organism>
<keyword evidence="6 7" id="KW-0472">Membrane</keyword>
<keyword evidence="3 7" id="KW-0812">Transmembrane</keyword>
<evidence type="ECO:0000256" key="4">
    <source>
        <dbReference type="ARBA" id="ARBA00022801"/>
    </source>
</evidence>
<feature type="transmembrane region" description="Helical" evidence="7">
    <location>
        <begin position="31"/>
        <end position="55"/>
    </location>
</feature>
<evidence type="ECO:0000256" key="7">
    <source>
        <dbReference type="SAM" id="Phobius"/>
    </source>
</evidence>
<dbReference type="GO" id="GO:0005886">
    <property type="term" value="C:plasma membrane"/>
    <property type="evidence" value="ECO:0007669"/>
    <property type="project" value="UniProtKB-SubCell"/>
</dbReference>
<feature type="domain" description="Phosphatidic acid phosphatase type 2/haloperoxidase" evidence="8">
    <location>
        <begin position="61"/>
        <end position="171"/>
    </location>
</feature>
<dbReference type="Proteomes" id="UP000515561">
    <property type="component" value="Chromosome"/>
</dbReference>
<evidence type="ECO:0000256" key="3">
    <source>
        <dbReference type="ARBA" id="ARBA00022692"/>
    </source>
</evidence>
<comment type="subcellular location">
    <subcellularLocation>
        <location evidence="1">Cell membrane</location>
        <topology evidence="1">Multi-pass membrane protein</topology>
    </subcellularLocation>
</comment>
<name>A0A6S6QMS0_9FIRM</name>
<evidence type="ECO:0000313" key="10">
    <source>
        <dbReference type="Proteomes" id="UP000515561"/>
    </source>
</evidence>
<dbReference type="SUPFAM" id="SSF48317">
    <property type="entry name" value="Acid phosphatase/Vanadium-dependent haloperoxidase"/>
    <property type="match status" value="1"/>
</dbReference>
<evidence type="ECO:0000313" key="9">
    <source>
        <dbReference type="EMBL" id="BCJ92633.1"/>
    </source>
</evidence>
<protein>
    <submittedName>
        <fullName evidence="9">Phosphatase PAP2 family protein</fullName>
    </submittedName>
</protein>
<dbReference type="GO" id="GO:0016787">
    <property type="term" value="F:hydrolase activity"/>
    <property type="evidence" value="ECO:0007669"/>
    <property type="project" value="UniProtKB-KW"/>
</dbReference>
<dbReference type="AlphaFoldDB" id="A0A6S6QMS0"/>
<reference evidence="9 10" key="1">
    <citation type="journal article" date="2016" name="Int. J. Syst. Evol. Microbiol.">
        <title>Descriptions of Anaerotaenia torta gen. nov., sp. nov. and Anaerocolumna cellulosilytica gen. nov., sp. nov. isolated from a methanogenic reactor of cattle waste.</title>
        <authorList>
            <person name="Uek A."/>
            <person name="Ohtaki Y."/>
            <person name="Kaku N."/>
            <person name="Ueki K."/>
        </authorList>
    </citation>
    <scope>NUCLEOTIDE SEQUENCE [LARGE SCALE GENOMIC DNA]</scope>
    <source>
        <strain evidence="9 10">SN021</strain>
    </source>
</reference>
<dbReference type="EMBL" id="AP023367">
    <property type="protein sequence ID" value="BCJ92633.1"/>
    <property type="molecule type" value="Genomic_DNA"/>
</dbReference>
<keyword evidence="5 7" id="KW-1133">Transmembrane helix</keyword>
<keyword evidence="4" id="KW-0378">Hydrolase</keyword>
<evidence type="ECO:0000256" key="1">
    <source>
        <dbReference type="ARBA" id="ARBA00004651"/>
    </source>
</evidence>
<feature type="transmembrane region" description="Helical" evidence="7">
    <location>
        <begin position="129"/>
        <end position="150"/>
    </location>
</feature>
<dbReference type="PANTHER" id="PTHR14969:SF62">
    <property type="entry name" value="DECAPRENYLPHOSPHORYL-5-PHOSPHORIBOSE PHOSPHATASE RV3807C-RELATED"/>
    <property type="match status" value="1"/>
</dbReference>
<proteinExistence type="predicted"/>
<accession>A0A6S6QMS0</accession>
<evidence type="ECO:0000256" key="6">
    <source>
        <dbReference type="ARBA" id="ARBA00023136"/>
    </source>
</evidence>
<dbReference type="InterPro" id="IPR036938">
    <property type="entry name" value="PAP2/HPO_sf"/>
</dbReference>
<gene>
    <name evidence="9" type="ORF">acsn021_02020</name>
</gene>
<evidence type="ECO:0000256" key="2">
    <source>
        <dbReference type="ARBA" id="ARBA00022475"/>
    </source>
</evidence>
<feature type="transmembrane region" description="Helical" evidence="7">
    <location>
        <begin position="156"/>
        <end position="174"/>
    </location>
</feature>
<dbReference type="Gene3D" id="1.20.144.10">
    <property type="entry name" value="Phosphatidic acid phosphatase type 2/haloperoxidase"/>
    <property type="match status" value="2"/>
</dbReference>
<keyword evidence="10" id="KW-1185">Reference proteome</keyword>